<dbReference type="EMBL" id="FNIL01000002">
    <property type="protein sequence ID" value="SDN64186.1"/>
    <property type="molecule type" value="Genomic_DNA"/>
</dbReference>
<gene>
    <name evidence="5" type="ORF">SAMN04488053_102316</name>
</gene>
<sequence>MKNREDDRRVMKTQQAIHEAFSLLMEEKKYSKITIQDIIDRANVGRSTFYAHFATKDDLLFSSVEELLEVLNQYVKSYMEHDGEEPELISVIEFFEHIEENSKTMRGLFKTEAADLFFEKVEAYWKDGMERYLRWKIPAGQEPKVPVEILTNHISSTLINLLKWWVNNQMSYTPLQMEKYFRELINPCIDSIIYNDAAKEA</sequence>
<dbReference type="STRING" id="745820.SAMN04488053_102316"/>
<reference evidence="6" key="1">
    <citation type="submission" date="2016-10" db="EMBL/GenBank/DDBJ databases">
        <authorList>
            <person name="Varghese N."/>
            <person name="Submissions S."/>
        </authorList>
    </citation>
    <scope>NUCLEOTIDE SEQUENCE [LARGE SCALE GENOMIC DNA]</scope>
    <source>
        <strain evidence="6">CGMCC 1.10369</strain>
    </source>
</reference>
<dbReference type="Pfam" id="PF14278">
    <property type="entry name" value="TetR_C_8"/>
    <property type="match status" value="1"/>
</dbReference>
<evidence type="ECO:0000256" key="3">
    <source>
        <dbReference type="PROSITE-ProRule" id="PRU00335"/>
    </source>
</evidence>
<dbReference type="GO" id="GO:0003677">
    <property type="term" value="F:DNA binding"/>
    <property type="evidence" value="ECO:0007669"/>
    <property type="project" value="UniProtKB-UniRule"/>
</dbReference>
<dbReference type="RefSeq" id="WP_090841661.1">
    <property type="nucleotide sequence ID" value="NZ_FNIL01000002.1"/>
</dbReference>
<dbReference type="OrthoDB" id="9810250at2"/>
<dbReference type="PANTHER" id="PTHR43479">
    <property type="entry name" value="ACREF/ENVCD OPERON REPRESSOR-RELATED"/>
    <property type="match status" value="1"/>
</dbReference>
<dbReference type="PANTHER" id="PTHR43479:SF7">
    <property type="entry name" value="TETR-FAMILY TRANSCRIPTIONAL REGULATOR"/>
    <property type="match status" value="1"/>
</dbReference>
<feature type="domain" description="HTH tetR-type" evidence="4">
    <location>
        <begin position="11"/>
        <end position="71"/>
    </location>
</feature>
<name>A0A1H0D292_9BACI</name>
<feature type="DNA-binding region" description="H-T-H motif" evidence="3">
    <location>
        <begin position="34"/>
        <end position="53"/>
    </location>
</feature>
<protein>
    <submittedName>
        <fullName evidence="5">Transcriptional regulator, TetR family</fullName>
    </submittedName>
</protein>
<dbReference type="Pfam" id="PF00440">
    <property type="entry name" value="TetR_N"/>
    <property type="match status" value="1"/>
</dbReference>
<keyword evidence="6" id="KW-1185">Reference proteome</keyword>
<organism evidence="5 6">
    <name type="scientific">Alkalicoccus daliensis</name>
    <dbReference type="NCBI Taxonomy" id="745820"/>
    <lineage>
        <taxon>Bacteria</taxon>
        <taxon>Bacillati</taxon>
        <taxon>Bacillota</taxon>
        <taxon>Bacilli</taxon>
        <taxon>Bacillales</taxon>
        <taxon>Bacillaceae</taxon>
        <taxon>Alkalicoccus</taxon>
    </lineage>
</organism>
<evidence type="ECO:0000259" key="4">
    <source>
        <dbReference type="PROSITE" id="PS50977"/>
    </source>
</evidence>
<evidence type="ECO:0000256" key="2">
    <source>
        <dbReference type="ARBA" id="ARBA00023125"/>
    </source>
</evidence>
<dbReference type="PROSITE" id="PS50977">
    <property type="entry name" value="HTH_TETR_2"/>
    <property type="match status" value="1"/>
</dbReference>
<keyword evidence="2 3" id="KW-0238">DNA-binding</keyword>
<accession>A0A1H0D292</accession>
<dbReference type="SUPFAM" id="SSF46689">
    <property type="entry name" value="Homeodomain-like"/>
    <property type="match status" value="1"/>
</dbReference>
<dbReference type="InterPro" id="IPR001647">
    <property type="entry name" value="HTH_TetR"/>
</dbReference>
<dbReference type="Gene3D" id="1.10.357.10">
    <property type="entry name" value="Tetracycline Repressor, domain 2"/>
    <property type="match status" value="1"/>
</dbReference>
<dbReference type="AlphaFoldDB" id="A0A1H0D292"/>
<evidence type="ECO:0000256" key="1">
    <source>
        <dbReference type="ARBA" id="ARBA00022491"/>
    </source>
</evidence>
<dbReference type="InterPro" id="IPR009057">
    <property type="entry name" value="Homeodomain-like_sf"/>
</dbReference>
<evidence type="ECO:0000313" key="5">
    <source>
        <dbReference type="EMBL" id="SDN64186.1"/>
    </source>
</evidence>
<dbReference type="InterPro" id="IPR039532">
    <property type="entry name" value="TetR_C_Firmicutes"/>
</dbReference>
<evidence type="ECO:0000313" key="6">
    <source>
        <dbReference type="Proteomes" id="UP000198778"/>
    </source>
</evidence>
<dbReference type="Proteomes" id="UP000198778">
    <property type="component" value="Unassembled WGS sequence"/>
</dbReference>
<dbReference type="InterPro" id="IPR050624">
    <property type="entry name" value="HTH-type_Tx_Regulator"/>
</dbReference>
<keyword evidence="1" id="KW-0678">Repressor</keyword>
<proteinExistence type="predicted"/>